<dbReference type="PROSITE" id="PS51450">
    <property type="entry name" value="LRR"/>
    <property type="match status" value="2"/>
</dbReference>
<keyword evidence="7" id="KW-0677">Repeat</keyword>
<evidence type="ECO:0000256" key="3">
    <source>
        <dbReference type="ARBA" id="ARBA00022588"/>
    </source>
</evidence>
<dbReference type="AlphaFoldDB" id="T1SBW7"/>
<evidence type="ECO:0000256" key="6">
    <source>
        <dbReference type="ARBA" id="ARBA00022729"/>
    </source>
</evidence>
<dbReference type="EMBL" id="JX898685">
    <property type="protein sequence ID" value="AGS14315.2"/>
    <property type="molecule type" value="mRNA"/>
</dbReference>
<dbReference type="SMR" id="T1SBW7"/>
<feature type="domain" description="TIR" evidence="14">
    <location>
        <begin position="517"/>
        <end position="657"/>
    </location>
</feature>
<keyword evidence="5 13" id="KW-0812">Transmembrane</keyword>
<keyword evidence="3" id="KW-0399">Innate immunity</keyword>
<name>T1SBW7_9ANNE</name>
<dbReference type="PANTHER" id="PTHR24365">
    <property type="entry name" value="TOLL-LIKE RECEPTOR"/>
    <property type="match status" value="1"/>
</dbReference>
<evidence type="ECO:0000256" key="12">
    <source>
        <dbReference type="ARBA" id="ARBA00023180"/>
    </source>
</evidence>
<protein>
    <submittedName>
        <fullName evidence="15">Membrane pattern recognition receptor TLR</fullName>
    </submittedName>
</protein>
<keyword evidence="8" id="KW-0391">Immunity</keyword>
<evidence type="ECO:0000259" key="14">
    <source>
        <dbReference type="PROSITE" id="PS50104"/>
    </source>
</evidence>
<organism evidence="15">
    <name type="scientific">Eisenia andrei</name>
    <dbReference type="NCBI Taxonomy" id="168636"/>
    <lineage>
        <taxon>Eukaryota</taxon>
        <taxon>Metazoa</taxon>
        <taxon>Spiralia</taxon>
        <taxon>Lophotrochozoa</taxon>
        <taxon>Annelida</taxon>
        <taxon>Clitellata</taxon>
        <taxon>Oligochaeta</taxon>
        <taxon>Crassiclitellata</taxon>
        <taxon>Lumbricina</taxon>
        <taxon>Lumbricidae</taxon>
        <taxon>Lumbricinae</taxon>
        <taxon>Eisenia</taxon>
    </lineage>
</organism>
<dbReference type="InterPro" id="IPR035897">
    <property type="entry name" value="Toll_tir_struct_dom_sf"/>
</dbReference>
<evidence type="ECO:0000256" key="10">
    <source>
        <dbReference type="ARBA" id="ARBA00023136"/>
    </source>
</evidence>
<dbReference type="InterPro" id="IPR032675">
    <property type="entry name" value="LRR_dom_sf"/>
</dbReference>
<dbReference type="InterPro" id="IPR003591">
    <property type="entry name" value="Leu-rich_rpt_typical-subtyp"/>
</dbReference>
<keyword evidence="10 13" id="KW-0472">Membrane</keyword>
<dbReference type="SUPFAM" id="SSF52058">
    <property type="entry name" value="L domain-like"/>
    <property type="match status" value="1"/>
</dbReference>
<accession>T1SBW7</accession>
<sequence>MNMRTMSSPDAATSFWTFIVFSVFIQNIILCIECSNLPIDILCPQKCSCDRRLSTVNCNNANYRDAPPDLPSGTSKLILDGNLLHRLTNESLSRLTGVIYLSLRNCSITDVEDKGFSHLSESLRFLWMSNNPLKVRPPKFLVHLRKLVVLDLSGTGITAYPTVLRNLVQLRRVILKHNPISNFPTSLTIRTVETLILSDTLIRTLPEYSENAAKYPNLRNLSLKANGIRELKDHSFLLFPKLASLDLSLNHLRDVPPLAFKSKSLKIINLYNSKFQLDQENWNIFYQTPYIQRINMGFCRIECGNLTRSAFHNLHSLRDLDLSGTHLSSFSRIFTNLSNIVKLRLSSNLISTLMKEDFDGIAESLRELNVSSGRLSTVNHDSLPLKVWKNLRVVDFSDNRFLCDCDFIWLRHWLTRANASRVKVSRWNKYYCQTAKGQMSMLQLESPSDSECFQDPLSNDPCLVIIILLTLLIWITASSASAVHRFRWHLRYWYFLKAAKEKKISERYRAQKEYDFFAFDAFVGYSRSDSNWVITQLLPRLEEECNLRLCIHERDWLPGRDIAENILESIDNSRKTLLIVSNAFALSPWCHFELTMAQTRLMEEDRDSLVLILLEEIADCNLTPRLQIQMQRRTYIEWTKQSNVGQQLFWANLKHALAKPSHSLMNASPSTELLM</sequence>
<dbReference type="InterPro" id="IPR001611">
    <property type="entry name" value="Leu-rich_rpt"/>
</dbReference>
<proteinExistence type="evidence at transcript level"/>
<dbReference type="SMART" id="SM00369">
    <property type="entry name" value="LRR_TYP"/>
    <property type="match status" value="7"/>
</dbReference>
<evidence type="ECO:0000256" key="9">
    <source>
        <dbReference type="ARBA" id="ARBA00022989"/>
    </source>
</evidence>
<evidence type="ECO:0000256" key="2">
    <source>
        <dbReference type="ARBA" id="ARBA00009634"/>
    </source>
</evidence>
<keyword evidence="11 15" id="KW-0675">Receptor</keyword>
<dbReference type="PROSITE" id="PS50104">
    <property type="entry name" value="TIR"/>
    <property type="match status" value="1"/>
</dbReference>
<reference evidence="15" key="1">
    <citation type="journal article" date="2013" name="Dev. Comp. Immunol.">
        <title>Molecular cloning and expression of TLR in the Eisenia andrei earthworm.</title>
        <authorList>
            <person name="Skanta F."/>
            <person name="Roubalova R."/>
            <person name="Dvorak J."/>
            <person name="Prochazkova P."/>
            <person name="Bilej M."/>
        </authorList>
    </citation>
    <scope>NUCLEOTIDE SEQUENCE</scope>
</reference>
<keyword evidence="4" id="KW-0433">Leucine-rich repeat</keyword>
<dbReference type="PRINTS" id="PR01537">
    <property type="entry name" value="INTRLKN1R1F"/>
</dbReference>
<dbReference type="SMART" id="SM00255">
    <property type="entry name" value="TIR"/>
    <property type="match status" value="1"/>
</dbReference>
<dbReference type="GO" id="GO:0007165">
    <property type="term" value="P:signal transduction"/>
    <property type="evidence" value="ECO:0007669"/>
    <property type="project" value="InterPro"/>
</dbReference>
<keyword evidence="9 13" id="KW-1133">Transmembrane helix</keyword>
<comment type="similarity">
    <text evidence="2">Belongs to the Toll-like receptor family.</text>
</comment>
<evidence type="ECO:0000256" key="5">
    <source>
        <dbReference type="ARBA" id="ARBA00022692"/>
    </source>
</evidence>
<evidence type="ECO:0000256" key="1">
    <source>
        <dbReference type="ARBA" id="ARBA00004479"/>
    </source>
</evidence>
<feature type="transmembrane region" description="Helical" evidence="13">
    <location>
        <begin position="463"/>
        <end position="483"/>
    </location>
</feature>
<comment type="subcellular location">
    <subcellularLocation>
        <location evidence="1">Membrane</location>
        <topology evidence="1">Single-pass type I membrane protein</topology>
    </subcellularLocation>
</comment>
<dbReference type="Gene3D" id="3.80.10.10">
    <property type="entry name" value="Ribonuclease Inhibitor"/>
    <property type="match status" value="2"/>
</dbReference>
<dbReference type="GO" id="GO:0045087">
    <property type="term" value="P:innate immune response"/>
    <property type="evidence" value="ECO:0007669"/>
    <property type="project" value="UniProtKB-KW"/>
</dbReference>
<dbReference type="SUPFAM" id="SSF52200">
    <property type="entry name" value="Toll/Interleukin receptor TIR domain"/>
    <property type="match status" value="1"/>
</dbReference>
<keyword evidence="6" id="KW-0732">Signal</keyword>
<evidence type="ECO:0000313" key="15">
    <source>
        <dbReference type="EMBL" id="AGS14315.2"/>
    </source>
</evidence>
<dbReference type="Pfam" id="PF01582">
    <property type="entry name" value="TIR"/>
    <property type="match status" value="1"/>
</dbReference>
<evidence type="ECO:0000256" key="8">
    <source>
        <dbReference type="ARBA" id="ARBA00022859"/>
    </source>
</evidence>
<dbReference type="FunFam" id="3.40.50.10140:FF:000001">
    <property type="entry name" value="Toll-like receptor 2"/>
    <property type="match status" value="1"/>
</dbReference>
<evidence type="ECO:0000256" key="11">
    <source>
        <dbReference type="ARBA" id="ARBA00023170"/>
    </source>
</evidence>
<evidence type="ECO:0000256" key="7">
    <source>
        <dbReference type="ARBA" id="ARBA00022737"/>
    </source>
</evidence>
<dbReference type="Gene3D" id="3.40.50.10140">
    <property type="entry name" value="Toll/interleukin-1 receptor homology (TIR) domain"/>
    <property type="match status" value="1"/>
</dbReference>
<evidence type="ECO:0000256" key="13">
    <source>
        <dbReference type="SAM" id="Phobius"/>
    </source>
</evidence>
<dbReference type="PANTHER" id="PTHR24365:SF530">
    <property type="entry name" value="MSTPROX-RELATED"/>
    <property type="match status" value="1"/>
</dbReference>
<dbReference type="GO" id="GO:0038023">
    <property type="term" value="F:signaling receptor activity"/>
    <property type="evidence" value="ECO:0007669"/>
    <property type="project" value="TreeGrafter"/>
</dbReference>
<evidence type="ECO:0000256" key="4">
    <source>
        <dbReference type="ARBA" id="ARBA00022614"/>
    </source>
</evidence>
<dbReference type="GO" id="GO:0005886">
    <property type="term" value="C:plasma membrane"/>
    <property type="evidence" value="ECO:0007669"/>
    <property type="project" value="TreeGrafter"/>
</dbReference>
<keyword evidence="12" id="KW-0325">Glycoprotein</keyword>
<dbReference type="InterPro" id="IPR000157">
    <property type="entry name" value="TIR_dom"/>
</dbReference>